<gene>
    <name evidence="2" type="ORF">VFH_V005400</name>
</gene>
<organism evidence="2 3">
    <name type="scientific">Vicia faba</name>
    <name type="common">Broad bean</name>
    <name type="synonym">Faba vulgaris</name>
    <dbReference type="NCBI Taxonomy" id="3906"/>
    <lineage>
        <taxon>Eukaryota</taxon>
        <taxon>Viridiplantae</taxon>
        <taxon>Streptophyta</taxon>
        <taxon>Embryophyta</taxon>
        <taxon>Tracheophyta</taxon>
        <taxon>Spermatophyta</taxon>
        <taxon>Magnoliopsida</taxon>
        <taxon>eudicotyledons</taxon>
        <taxon>Gunneridae</taxon>
        <taxon>Pentapetalae</taxon>
        <taxon>rosids</taxon>
        <taxon>fabids</taxon>
        <taxon>Fabales</taxon>
        <taxon>Fabaceae</taxon>
        <taxon>Papilionoideae</taxon>
        <taxon>50 kb inversion clade</taxon>
        <taxon>NPAAA clade</taxon>
        <taxon>Hologalegina</taxon>
        <taxon>IRL clade</taxon>
        <taxon>Fabeae</taxon>
        <taxon>Vicia</taxon>
    </lineage>
</organism>
<dbReference type="InterPro" id="IPR010417">
    <property type="entry name" value="Embryo-specific_ATS3"/>
</dbReference>
<feature type="chain" id="PRO_5043606284" evidence="1">
    <location>
        <begin position="20"/>
        <end position="153"/>
    </location>
</feature>
<dbReference type="PANTHER" id="PTHR31718">
    <property type="entry name" value="PLAT DOMAIN-CONTAINING PROTEIN"/>
    <property type="match status" value="1"/>
</dbReference>
<dbReference type="PANTHER" id="PTHR31718:SF31">
    <property type="entry name" value="OS01G0172800 PROTEIN"/>
    <property type="match status" value="1"/>
</dbReference>
<accession>A0AAV1AQ45</accession>
<dbReference type="Proteomes" id="UP001157006">
    <property type="component" value="Chromosome 5"/>
</dbReference>
<proteinExistence type="predicted"/>
<evidence type="ECO:0000256" key="1">
    <source>
        <dbReference type="SAM" id="SignalP"/>
    </source>
</evidence>
<name>A0AAV1AQ45_VICFA</name>
<dbReference type="Gene3D" id="2.60.60.20">
    <property type="entry name" value="PLAT/LH2 domain"/>
    <property type="match status" value="1"/>
</dbReference>
<dbReference type="InterPro" id="IPR036392">
    <property type="entry name" value="PLAT/LH2_dom_sf"/>
</dbReference>
<feature type="signal peptide" evidence="1">
    <location>
        <begin position="1"/>
        <end position="19"/>
    </location>
</feature>
<dbReference type="SUPFAM" id="SSF49723">
    <property type="entry name" value="Lipase/lipooxygenase domain (PLAT/LH2 domain)"/>
    <property type="match status" value="1"/>
</dbReference>
<reference evidence="2 3" key="1">
    <citation type="submission" date="2023-01" db="EMBL/GenBank/DDBJ databases">
        <authorList>
            <person name="Kreplak J."/>
        </authorList>
    </citation>
    <scope>NUCLEOTIDE SEQUENCE [LARGE SCALE GENOMIC DNA]</scope>
</reference>
<dbReference type="EMBL" id="OX451740">
    <property type="protein sequence ID" value="CAI8611841.1"/>
    <property type="molecule type" value="Genomic_DNA"/>
</dbReference>
<dbReference type="Pfam" id="PF06232">
    <property type="entry name" value="ATS3"/>
    <property type="match status" value="1"/>
</dbReference>
<protein>
    <submittedName>
        <fullName evidence="2">Uncharacterized protein</fullName>
    </submittedName>
</protein>
<sequence>MRFFTLILKFFIIVTLSHATPTLVTQLQYQINETRRMEMCSYTLTIKTSCNSPAYSKDTIGILFGDIEGKEITVLKVDSETEVFERCKMHTYKILGQCIGKICKLYVARAGSDGWVPETIIAYHHNFPPAIFNYNYFIPEGVPRGFDYCEYQF</sequence>
<evidence type="ECO:0000313" key="2">
    <source>
        <dbReference type="EMBL" id="CAI8611841.1"/>
    </source>
</evidence>
<keyword evidence="3" id="KW-1185">Reference proteome</keyword>
<keyword evidence="1" id="KW-0732">Signal</keyword>
<dbReference type="AlphaFoldDB" id="A0AAV1AQ45"/>
<evidence type="ECO:0000313" key="3">
    <source>
        <dbReference type="Proteomes" id="UP001157006"/>
    </source>
</evidence>